<dbReference type="Gene3D" id="3.40.190.10">
    <property type="entry name" value="Periplasmic binding protein-like II"/>
    <property type="match status" value="1"/>
</dbReference>
<sequence length="1003" mass="115707">MKKMKKAFLLVSFVFLFLFFFFAHEHVKNVYADSGDETSTHLKDRALKNNQIYNDSFNQLENYYKVYQKWENGNIDDGDDRHVITAEDVTGGTLYEASQSYHYDNKTTYLEPGQKITFEINVDDAGLYQFYYDYYILQKTRLMPRVGIAVNGTSQYTEMNDLEVEVDWKLEEGKQFDRYDDELTPKSEITSNWNSQVGLQDPNHFFVEPLKFRLNKGTNEISLTVNEGYLLIGDITIETNEINIPTYQDYKDQIGDKPSVKELIKIEAEDITSKSKQSIRSKYMRDPKVTPYEYKNRVLNVLDGYSYGESGDRVSYTFDVEKSGYYQLALKYYLNTNNGLPSNRRILIDGKVPFKELESYNFEYQTKWTNEVLSDATGNAYEIYLEEGTHTLSLSVDNVEVRHIYHNILVILDQIEAISRDINKLTGGLVDKERNWKISNYIPDLEQKLQIISDDLDTVIDDLSDYTGNDEVPAIQELTIAKDLIDEFIEDPEEIPAYMNKFSQGDRSAHGRINTIAPTLIYNPLHLDKMYVYNNEELPQANAWFVVRLFEGIKAFFYSFSDPKYNKVAEVDEDTVEIWVNKSRLYVEIMQKMIDEEFTPETGVKVQLSLMPDENKIVLSNAAGSTPDGVIGISFGRPFELAIRGVTEDLSQYDGFYELAEEFNPNTFVPYIYDEGVYAIPMEQDVKLLYYRKDILGDLGETPPQTWEEVISLVPVLQKYDMDLYTPIGGVNAYKGLDATTPFIYQHGGMLYDQDTLTTVIDKDGAYEAFELMTDLFTVYNLPAQTANFYQHFRTGKVPVGIDGANMYIQLKYAAPELAGQWGVMPIPGVENEDGVIERWDPTYGSSSIIFKDSEKKEATWELIKWWSGKEAQTNFSYDIQSTLGDKFLYMSANVEAFKEGAWPTESKDEVLEQWEWIQTTGKVPGDYMVERELSNAWNKVVFDGINPRVAIDEAVSLIDRELQRKLLEFKYMDEDGNIIKPYKIPTIDNVEGWVRKDDEDTQ</sequence>
<dbReference type="SUPFAM" id="SSF53850">
    <property type="entry name" value="Periplasmic binding protein-like II"/>
    <property type="match status" value="1"/>
</dbReference>
<keyword evidence="2" id="KW-1185">Reference proteome</keyword>
<gene>
    <name evidence="1" type="ORF">HLPCO_000675</name>
</gene>
<dbReference type="Gene3D" id="2.60.120.260">
    <property type="entry name" value="Galactose-binding domain-like"/>
    <property type="match status" value="2"/>
</dbReference>
<comment type="caution">
    <text evidence="1">The sequence shown here is derived from an EMBL/GenBank/DDBJ whole genome shotgun (WGS) entry which is preliminary data.</text>
</comment>
<dbReference type="AlphaFoldDB" id="U2EEE4"/>
<dbReference type="STRING" id="1033810.HLPCO_000675"/>
<dbReference type="InterPro" id="IPR006059">
    <property type="entry name" value="SBP"/>
</dbReference>
<proteinExistence type="predicted"/>
<dbReference type="Pfam" id="PF01547">
    <property type="entry name" value="SBP_bac_1"/>
    <property type="match status" value="1"/>
</dbReference>
<accession>U2EEE4</accession>
<evidence type="ECO:0000313" key="1">
    <source>
        <dbReference type="EMBL" id="ERJ13066.1"/>
    </source>
</evidence>
<dbReference type="eggNOG" id="COG1653">
    <property type="taxonomic scope" value="Bacteria"/>
</dbReference>
<evidence type="ECO:0000313" key="2">
    <source>
        <dbReference type="Proteomes" id="UP000005707"/>
    </source>
</evidence>
<dbReference type="RefSeq" id="WP_008826924.1">
    <property type="nucleotide sequence ID" value="NZ_AFNU02000002.1"/>
</dbReference>
<reference evidence="1 2" key="2">
    <citation type="journal article" date="2013" name="PLoS ONE">
        <title>INDIGO - INtegrated Data Warehouse of MIcrobial GenOmes with Examples from the Red Sea Extremophiles.</title>
        <authorList>
            <person name="Alam I."/>
            <person name="Antunes A."/>
            <person name="Kamau A.A."/>
            <person name="Ba Alawi W."/>
            <person name="Kalkatawi M."/>
            <person name="Stingl U."/>
            <person name="Bajic V.B."/>
        </authorList>
    </citation>
    <scope>NUCLEOTIDE SEQUENCE [LARGE SCALE GENOMIC DNA]</scope>
    <source>
        <strain evidence="1 2">SSD-17B</strain>
    </source>
</reference>
<dbReference type="Proteomes" id="UP000005707">
    <property type="component" value="Unassembled WGS sequence"/>
</dbReference>
<name>U2EEE4_9MOLU</name>
<organism evidence="1 2">
    <name type="scientific">Haloplasma contractile SSD-17B</name>
    <dbReference type="NCBI Taxonomy" id="1033810"/>
    <lineage>
        <taxon>Bacteria</taxon>
        <taxon>Bacillati</taxon>
        <taxon>Mycoplasmatota</taxon>
        <taxon>Mollicutes</taxon>
        <taxon>Haloplasmatales</taxon>
        <taxon>Haloplasmataceae</taxon>
        <taxon>Haloplasma</taxon>
    </lineage>
</organism>
<protein>
    <submittedName>
        <fullName evidence="1">Extracellular solute-binding protein family 1</fullName>
    </submittedName>
</protein>
<reference evidence="1 2" key="1">
    <citation type="journal article" date="2011" name="J. Bacteriol.">
        <title>Genome sequence of Haloplasma contractile, an unusual contractile bacterium from a deep-sea anoxic brine lake.</title>
        <authorList>
            <person name="Antunes A."/>
            <person name="Alam I."/>
            <person name="El Dorry H."/>
            <person name="Siam R."/>
            <person name="Robertson A."/>
            <person name="Bajic V.B."/>
            <person name="Stingl U."/>
        </authorList>
    </citation>
    <scope>NUCLEOTIDE SEQUENCE [LARGE SCALE GENOMIC DNA]</scope>
    <source>
        <strain evidence="1 2">SSD-17B</strain>
    </source>
</reference>
<dbReference type="OrthoDB" id="383574at2"/>
<dbReference type="PANTHER" id="PTHR43649">
    <property type="entry name" value="ARABINOSE-BINDING PROTEIN-RELATED"/>
    <property type="match status" value="1"/>
</dbReference>
<dbReference type="PANTHER" id="PTHR43649:SF27">
    <property type="entry name" value="EXTRACELLULAR SOLUTE-BINDING PROTEIN FAMILY 1"/>
    <property type="match status" value="1"/>
</dbReference>
<dbReference type="EMBL" id="AFNU02000002">
    <property type="protein sequence ID" value="ERJ13066.1"/>
    <property type="molecule type" value="Genomic_DNA"/>
</dbReference>
<dbReference type="InterPro" id="IPR050490">
    <property type="entry name" value="Bact_solute-bd_prot1"/>
</dbReference>
<dbReference type="InParanoid" id="U2EEE4"/>